<dbReference type="InterPro" id="IPR010280">
    <property type="entry name" value="U5_MeTrfase_fam"/>
</dbReference>
<sequence length="450" mass="50024">MLKKDDIVEIKIEDVTHEGEGVGKIDGFALFVPKTVTGDVVKAKVISTKKAYGRALIEEIITPSPHRVEPKCSVYDDCGGCNLQHASYEHQMQIKRKIVSDAIKRIGGFEDVPVHETLSADSENYRNKMQAPVGIIEGKTVAGFYKPRSHDIVETESCTIQHSHNNHILNNIVKAVRELEIPPYEEKTGKGTIRHIMTRVGVATNQTMAVIVVTDKTFHKKGDLVTKIRKLLPKLTTLVINVNNKKTNVILGEESQVVFGPGYIEEISQDITFKISPLSFFQVNPKGMELLYNKAVEYASLTGEENVIDAYCGLGSISLFMAKKAREVIGIEVVPQAVADANENAKINKIENVKFIEGKAEEIMVDLAEKGEYNDVVVLDPPRKGCEESLLVAIKRMAPEKVVYVSCNPSTLARDLKILCQNEDYKLEEVQPVDMFPHTGHVEVVCKLSR</sequence>
<dbReference type="RefSeq" id="WP_213165676.1">
    <property type="nucleotide sequence ID" value="NZ_CP058559.1"/>
</dbReference>
<feature type="binding site" evidence="4">
    <location>
        <position position="380"/>
    </location>
    <ligand>
        <name>S-adenosyl-L-methionine</name>
        <dbReference type="ChEBI" id="CHEBI:59789"/>
    </ligand>
</feature>
<dbReference type="CDD" id="cd02440">
    <property type="entry name" value="AdoMet_MTases"/>
    <property type="match status" value="1"/>
</dbReference>
<dbReference type="PANTHER" id="PTHR11061:SF30">
    <property type="entry name" value="TRNA (URACIL(54)-C(5))-METHYLTRANSFERASE"/>
    <property type="match status" value="1"/>
</dbReference>
<dbReference type="PROSITE" id="PS51687">
    <property type="entry name" value="SAM_MT_RNA_M5U"/>
    <property type="match status" value="1"/>
</dbReference>
<evidence type="ECO:0000313" key="7">
    <source>
        <dbReference type="EMBL" id="QNO15312.1"/>
    </source>
</evidence>
<dbReference type="InterPro" id="IPR029063">
    <property type="entry name" value="SAM-dependent_MTases_sf"/>
</dbReference>
<dbReference type="FunFam" id="2.40.50.140:FF:000097">
    <property type="entry name" value="23S rRNA (uracil(1939)-C(5))-methyltransferase RlmD"/>
    <property type="match status" value="1"/>
</dbReference>
<accession>A0A7G9W9F0</accession>
<comment type="similarity">
    <text evidence="4">Belongs to the class I-like SAM-binding methyltransferase superfamily. RNA M5U methyltransferase family.</text>
</comment>
<dbReference type="KEGG" id="acae:HYG86_11320"/>
<feature type="active site" description="Nucleophile" evidence="4">
    <location>
        <position position="407"/>
    </location>
</feature>
<dbReference type="PANTHER" id="PTHR11061">
    <property type="entry name" value="RNA M5U METHYLTRANSFERASE"/>
    <property type="match status" value="1"/>
</dbReference>
<dbReference type="InterPro" id="IPR030390">
    <property type="entry name" value="MeTrfase_TrmA_AS"/>
</dbReference>
<dbReference type="PROSITE" id="PS01230">
    <property type="entry name" value="TRMA_1"/>
    <property type="match status" value="1"/>
</dbReference>
<evidence type="ECO:0000313" key="8">
    <source>
        <dbReference type="Proteomes" id="UP000516160"/>
    </source>
</evidence>
<keyword evidence="8" id="KW-1185">Reference proteome</keyword>
<protein>
    <submittedName>
        <fullName evidence="7">23S rRNA (Uracil(1939)-C(5))-methyltransferase RlmD</fullName>
        <ecNumber evidence="7">2.1.1.190</ecNumber>
    </submittedName>
</protein>
<evidence type="ECO:0000259" key="6">
    <source>
        <dbReference type="PROSITE" id="PS50926"/>
    </source>
</evidence>
<dbReference type="InterPro" id="IPR030391">
    <property type="entry name" value="MeTrfase_TrmA_CS"/>
</dbReference>
<reference evidence="7 8" key="1">
    <citation type="submission" date="2020-07" db="EMBL/GenBank/DDBJ databases">
        <title>Alkalicella. sp. LB2 genome.</title>
        <authorList>
            <person name="Postec A."/>
            <person name="Quemeneur M."/>
        </authorList>
    </citation>
    <scope>NUCLEOTIDE SEQUENCE [LARGE SCALE GENOMIC DNA]</scope>
    <source>
        <strain evidence="7 8">LB2</strain>
    </source>
</reference>
<dbReference type="SUPFAM" id="SSF53335">
    <property type="entry name" value="S-adenosyl-L-methionine-dependent methyltransferases"/>
    <property type="match status" value="1"/>
</dbReference>
<dbReference type="InterPro" id="IPR012340">
    <property type="entry name" value="NA-bd_OB-fold"/>
</dbReference>
<dbReference type="EC" id="2.1.1.190" evidence="7"/>
<keyword evidence="2 4" id="KW-0808">Transferase</keyword>
<dbReference type="Pfam" id="PF05958">
    <property type="entry name" value="tRNA_U5-meth_tr"/>
    <property type="match status" value="1"/>
</dbReference>
<feature type="domain" description="TRAM" evidence="6">
    <location>
        <begin position="1"/>
        <end position="59"/>
    </location>
</feature>
<dbReference type="SUPFAM" id="SSF50249">
    <property type="entry name" value="Nucleic acid-binding proteins"/>
    <property type="match status" value="1"/>
</dbReference>
<evidence type="ECO:0000256" key="3">
    <source>
        <dbReference type="ARBA" id="ARBA00022691"/>
    </source>
</evidence>
<dbReference type="Proteomes" id="UP000516160">
    <property type="component" value="Chromosome"/>
</dbReference>
<dbReference type="InterPro" id="IPR002792">
    <property type="entry name" value="TRAM_dom"/>
</dbReference>
<keyword evidence="1 4" id="KW-0489">Methyltransferase</keyword>
<keyword evidence="3 4" id="KW-0949">S-adenosyl-L-methionine</keyword>
<evidence type="ECO:0000256" key="4">
    <source>
        <dbReference type="PROSITE-ProRule" id="PRU01024"/>
    </source>
</evidence>
<dbReference type="EMBL" id="CP058559">
    <property type="protein sequence ID" value="QNO15312.1"/>
    <property type="molecule type" value="Genomic_DNA"/>
</dbReference>
<dbReference type="FunFam" id="2.40.50.1070:FF:000003">
    <property type="entry name" value="23S rRNA (Uracil-5-)-methyltransferase RumA"/>
    <property type="match status" value="1"/>
</dbReference>
<evidence type="ECO:0000256" key="2">
    <source>
        <dbReference type="ARBA" id="ARBA00022679"/>
    </source>
</evidence>
<dbReference type="Gene3D" id="2.40.50.1070">
    <property type="match status" value="1"/>
</dbReference>
<dbReference type="PROSITE" id="PS50926">
    <property type="entry name" value="TRAM"/>
    <property type="match status" value="1"/>
</dbReference>
<gene>
    <name evidence="7" type="primary">rlmD</name>
    <name evidence="7" type="ORF">HYG86_11320</name>
</gene>
<feature type="active site" evidence="5">
    <location>
        <position position="407"/>
    </location>
</feature>
<dbReference type="Gene3D" id="2.40.50.140">
    <property type="entry name" value="Nucleic acid-binding proteins"/>
    <property type="match status" value="1"/>
</dbReference>
<dbReference type="AlphaFoldDB" id="A0A7G9W9F0"/>
<dbReference type="Pfam" id="PF01938">
    <property type="entry name" value="TRAM"/>
    <property type="match status" value="1"/>
</dbReference>
<name>A0A7G9W9F0_ALKCA</name>
<dbReference type="FunFam" id="3.40.50.150:FF:000009">
    <property type="entry name" value="23S rRNA (Uracil(1939)-C(5))-methyltransferase RlmD"/>
    <property type="match status" value="1"/>
</dbReference>
<dbReference type="NCBIfam" id="TIGR00479">
    <property type="entry name" value="rumA"/>
    <property type="match status" value="1"/>
</dbReference>
<feature type="binding site" evidence="4">
    <location>
        <position position="332"/>
    </location>
    <ligand>
        <name>S-adenosyl-L-methionine</name>
        <dbReference type="ChEBI" id="CHEBI:59789"/>
    </ligand>
</feature>
<organism evidence="7 8">
    <name type="scientific">Alkalicella caledoniensis</name>
    <dbReference type="NCBI Taxonomy" id="2731377"/>
    <lineage>
        <taxon>Bacteria</taxon>
        <taxon>Bacillati</taxon>
        <taxon>Bacillota</taxon>
        <taxon>Clostridia</taxon>
        <taxon>Eubacteriales</taxon>
        <taxon>Proteinivoracaceae</taxon>
        <taxon>Alkalicella</taxon>
    </lineage>
</organism>
<feature type="binding site" evidence="4">
    <location>
        <position position="311"/>
    </location>
    <ligand>
        <name>S-adenosyl-L-methionine</name>
        <dbReference type="ChEBI" id="CHEBI:59789"/>
    </ligand>
</feature>
<dbReference type="PROSITE" id="PS01231">
    <property type="entry name" value="TRMA_2"/>
    <property type="match status" value="1"/>
</dbReference>
<dbReference type="GO" id="GO:0070041">
    <property type="term" value="F:rRNA (uridine-C5-)-methyltransferase activity"/>
    <property type="evidence" value="ECO:0007669"/>
    <property type="project" value="TreeGrafter"/>
</dbReference>
<proteinExistence type="inferred from homology"/>
<feature type="binding site" evidence="4">
    <location>
        <position position="282"/>
    </location>
    <ligand>
        <name>S-adenosyl-L-methionine</name>
        <dbReference type="ChEBI" id="CHEBI:59789"/>
    </ligand>
</feature>
<dbReference type="GO" id="GO:0070475">
    <property type="term" value="P:rRNA base methylation"/>
    <property type="evidence" value="ECO:0007669"/>
    <property type="project" value="TreeGrafter"/>
</dbReference>
<dbReference type="Gene3D" id="3.40.50.150">
    <property type="entry name" value="Vaccinia Virus protein VP39"/>
    <property type="match status" value="1"/>
</dbReference>
<evidence type="ECO:0000256" key="1">
    <source>
        <dbReference type="ARBA" id="ARBA00022603"/>
    </source>
</evidence>
<evidence type="ECO:0000256" key="5">
    <source>
        <dbReference type="PROSITE-ProRule" id="PRU10015"/>
    </source>
</evidence>